<keyword evidence="4" id="KW-0732">Signal</keyword>
<name>A0AB34IN85_PRYPA</name>
<reference evidence="6 7" key="1">
    <citation type="journal article" date="2024" name="Science">
        <title>Giant polyketide synthase enzymes in the biosynthesis of giant marine polyether toxins.</title>
        <authorList>
            <person name="Fallon T.R."/>
            <person name="Shende V.V."/>
            <person name="Wierzbicki I.H."/>
            <person name="Pendleton A.L."/>
            <person name="Watervoot N.F."/>
            <person name="Auber R.P."/>
            <person name="Gonzalez D.J."/>
            <person name="Wisecaver J.H."/>
            <person name="Moore B.S."/>
        </authorList>
    </citation>
    <scope>NUCLEOTIDE SEQUENCE [LARGE SCALE GENOMIC DNA]</scope>
    <source>
        <strain evidence="6 7">12B1</strain>
    </source>
</reference>
<dbReference type="EMBL" id="JBGBPQ010000021">
    <property type="protein sequence ID" value="KAL1503512.1"/>
    <property type="molecule type" value="Genomic_DNA"/>
</dbReference>
<feature type="chain" id="PRO_5044279123" description="Zeta toxin domain-containing protein" evidence="4">
    <location>
        <begin position="18"/>
        <end position="475"/>
    </location>
</feature>
<dbReference type="GO" id="GO:0016301">
    <property type="term" value="F:kinase activity"/>
    <property type="evidence" value="ECO:0007669"/>
    <property type="project" value="InterPro"/>
</dbReference>
<keyword evidence="7" id="KW-1185">Reference proteome</keyword>
<organism evidence="6 7">
    <name type="scientific">Prymnesium parvum</name>
    <name type="common">Toxic golden alga</name>
    <dbReference type="NCBI Taxonomy" id="97485"/>
    <lineage>
        <taxon>Eukaryota</taxon>
        <taxon>Haptista</taxon>
        <taxon>Haptophyta</taxon>
        <taxon>Prymnesiophyceae</taxon>
        <taxon>Prymnesiales</taxon>
        <taxon>Prymnesiaceae</taxon>
        <taxon>Prymnesium</taxon>
    </lineage>
</organism>
<keyword evidence="1" id="KW-0547">Nucleotide-binding</keyword>
<evidence type="ECO:0000256" key="2">
    <source>
        <dbReference type="ARBA" id="ARBA00022840"/>
    </source>
</evidence>
<keyword evidence="2" id="KW-0067">ATP-binding</keyword>
<dbReference type="SUPFAM" id="SSF52540">
    <property type="entry name" value="P-loop containing nucleoside triphosphate hydrolases"/>
    <property type="match status" value="1"/>
</dbReference>
<feature type="region of interest" description="Disordered" evidence="3">
    <location>
        <begin position="219"/>
        <end position="258"/>
    </location>
</feature>
<evidence type="ECO:0000256" key="4">
    <source>
        <dbReference type="SAM" id="SignalP"/>
    </source>
</evidence>
<dbReference type="InterPro" id="IPR010488">
    <property type="entry name" value="Zeta_toxin_domain"/>
</dbReference>
<sequence>MASRRFAAPLLLAASLAARVGLPHADWARARVAHRMLLPRSARASRSSAPRRSLVTCCDANLNERKPWSFEDPETMRRIGRALLLDAAVAPQWRPPAANSSAATAKHGGGGGTSPPPPLLALPQLREEELLAIAEHHRDDHLLQMTDADRELLNRSVQAIDYLGNWSCANCTRDSIVLHCARPRLIHRETGSEYTCGRDDFEPERKQLHQHIVQRMLTRQAAPPPAAGRWDASAHAPASAGSPAAAAAEAAAGGPPSTLPLSPHDQHVFFVVGVPGSGKDTVLKRYIRSLGLDLLDASADLVKEYLAAWGQDELSRLVRENNAKNGPGKHLLHAQYLHRESIMIVDEVVERALQACERKSIVLEKTLYNLEQVLKFAQDFREKGCRVHLFGTHITPRLNWDFLSYRMKSGQSFGRHISSNQTVSALRKYQANLEALISDEAKRSVFDGIHVYSVVDMNWCVSISTPRGEDGKAAE</sequence>
<dbReference type="Gene3D" id="3.40.50.300">
    <property type="entry name" value="P-loop containing nucleotide triphosphate hydrolases"/>
    <property type="match status" value="1"/>
</dbReference>
<feature type="compositionally biased region" description="Low complexity" evidence="3">
    <location>
        <begin position="233"/>
        <end position="256"/>
    </location>
</feature>
<dbReference type="AlphaFoldDB" id="A0AB34IN85"/>
<protein>
    <recommendedName>
        <fullName evidence="5">Zeta toxin domain-containing protein</fullName>
    </recommendedName>
</protein>
<evidence type="ECO:0000256" key="1">
    <source>
        <dbReference type="ARBA" id="ARBA00022741"/>
    </source>
</evidence>
<feature type="domain" description="Zeta toxin" evidence="5">
    <location>
        <begin position="267"/>
        <end position="438"/>
    </location>
</feature>
<proteinExistence type="predicted"/>
<dbReference type="GO" id="GO:0005524">
    <property type="term" value="F:ATP binding"/>
    <property type="evidence" value="ECO:0007669"/>
    <property type="project" value="UniProtKB-KW"/>
</dbReference>
<evidence type="ECO:0000256" key="3">
    <source>
        <dbReference type="SAM" id="MobiDB-lite"/>
    </source>
</evidence>
<accession>A0AB34IN85</accession>
<comment type="caution">
    <text evidence="6">The sequence shown here is derived from an EMBL/GenBank/DDBJ whole genome shotgun (WGS) entry which is preliminary data.</text>
</comment>
<gene>
    <name evidence="6" type="ORF">AB1Y20_011992</name>
</gene>
<feature type="signal peptide" evidence="4">
    <location>
        <begin position="1"/>
        <end position="17"/>
    </location>
</feature>
<dbReference type="Proteomes" id="UP001515480">
    <property type="component" value="Unassembled WGS sequence"/>
</dbReference>
<feature type="region of interest" description="Disordered" evidence="3">
    <location>
        <begin position="95"/>
        <end position="118"/>
    </location>
</feature>
<evidence type="ECO:0000259" key="5">
    <source>
        <dbReference type="Pfam" id="PF06414"/>
    </source>
</evidence>
<evidence type="ECO:0000313" key="6">
    <source>
        <dbReference type="EMBL" id="KAL1503512.1"/>
    </source>
</evidence>
<dbReference type="InterPro" id="IPR027417">
    <property type="entry name" value="P-loop_NTPase"/>
</dbReference>
<evidence type="ECO:0000313" key="7">
    <source>
        <dbReference type="Proteomes" id="UP001515480"/>
    </source>
</evidence>
<dbReference type="Pfam" id="PF06414">
    <property type="entry name" value="Zeta_toxin"/>
    <property type="match status" value="1"/>
</dbReference>